<dbReference type="AlphaFoldDB" id="A0A0R2UE19"/>
<comment type="subcellular location">
    <subcellularLocation>
        <location evidence="8">Cytoplasm</location>
    </subcellularLocation>
</comment>
<evidence type="ECO:0000313" key="10">
    <source>
        <dbReference type="Proteomes" id="UP000051213"/>
    </source>
</evidence>
<dbReference type="NCBIfam" id="TIGR00043">
    <property type="entry name" value="rRNA maturation RNase YbeY"/>
    <property type="match status" value="1"/>
</dbReference>
<evidence type="ECO:0000256" key="5">
    <source>
        <dbReference type="ARBA" id="ARBA00022759"/>
    </source>
</evidence>
<evidence type="ECO:0000313" key="9">
    <source>
        <dbReference type="EMBL" id="KRO97438.1"/>
    </source>
</evidence>
<accession>A0A0R2UE19</accession>
<comment type="caution">
    <text evidence="9">The sequence shown here is derived from an EMBL/GenBank/DDBJ whole genome shotgun (WGS) entry which is preliminary data.</text>
</comment>
<evidence type="ECO:0000256" key="1">
    <source>
        <dbReference type="ARBA" id="ARBA00010875"/>
    </source>
</evidence>
<comment type="similarity">
    <text evidence="1 8">Belongs to the endoribonuclease YbeY family.</text>
</comment>
<feature type="binding site" evidence="8">
    <location>
        <position position="115"/>
    </location>
    <ligand>
        <name>Zn(2+)</name>
        <dbReference type="ChEBI" id="CHEBI:29105"/>
        <note>catalytic</note>
    </ligand>
</feature>
<comment type="cofactor">
    <cofactor evidence="8">
        <name>Zn(2+)</name>
        <dbReference type="ChEBI" id="CHEBI:29105"/>
    </cofactor>
    <text evidence="8">Binds 1 zinc ion.</text>
</comment>
<dbReference type="SUPFAM" id="SSF55486">
    <property type="entry name" value="Metalloproteases ('zincins'), catalytic domain"/>
    <property type="match status" value="1"/>
</dbReference>
<keyword evidence="3 8" id="KW-0540">Nuclease</keyword>
<dbReference type="GO" id="GO:0004521">
    <property type="term" value="F:RNA endonuclease activity"/>
    <property type="evidence" value="ECO:0007669"/>
    <property type="project" value="UniProtKB-UniRule"/>
</dbReference>
<evidence type="ECO:0000256" key="8">
    <source>
        <dbReference type="HAMAP-Rule" id="MF_00009"/>
    </source>
</evidence>
<evidence type="ECO:0000256" key="2">
    <source>
        <dbReference type="ARBA" id="ARBA00022517"/>
    </source>
</evidence>
<dbReference type="PROSITE" id="PS01306">
    <property type="entry name" value="UPF0054"/>
    <property type="match status" value="1"/>
</dbReference>
<comment type="function">
    <text evidence="8">Single strand-specific metallo-endoribonuclease involved in late-stage 70S ribosome quality control and in maturation of the 3' terminus of the 16S rRNA.</text>
</comment>
<proteinExistence type="inferred from homology"/>
<dbReference type="PANTHER" id="PTHR46986:SF1">
    <property type="entry name" value="ENDORIBONUCLEASE YBEY, CHLOROPLASTIC"/>
    <property type="match status" value="1"/>
</dbReference>
<keyword evidence="5 8" id="KW-0255">Endonuclease</keyword>
<keyword evidence="6 8" id="KW-0378">Hydrolase</keyword>
<dbReference type="GO" id="GO:0006364">
    <property type="term" value="P:rRNA processing"/>
    <property type="evidence" value="ECO:0007669"/>
    <property type="project" value="UniProtKB-UniRule"/>
</dbReference>
<keyword evidence="7 8" id="KW-0862">Zinc</keyword>
<dbReference type="Pfam" id="PF02130">
    <property type="entry name" value="YbeY"/>
    <property type="match status" value="1"/>
</dbReference>
<evidence type="ECO:0000256" key="7">
    <source>
        <dbReference type="ARBA" id="ARBA00022833"/>
    </source>
</evidence>
<protein>
    <recommendedName>
        <fullName evidence="8">Endoribonuclease YbeY</fullName>
        <ecNumber evidence="8">3.1.-.-</ecNumber>
    </recommendedName>
</protein>
<keyword evidence="8" id="KW-0698">rRNA processing</keyword>
<feature type="binding site" evidence="8">
    <location>
        <position position="121"/>
    </location>
    <ligand>
        <name>Zn(2+)</name>
        <dbReference type="ChEBI" id="CHEBI:29105"/>
        <note>catalytic</note>
    </ligand>
</feature>
<dbReference type="PANTHER" id="PTHR46986">
    <property type="entry name" value="ENDORIBONUCLEASE YBEY, CHLOROPLASTIC"/>
    <property type="match status" value="1"/>
</dbReference>
<dbReference type="EMBL" id="LICA01000002">
    <property type="protein sequence ID" value="KRO97438.1"/>
    <property type="molecule type" value="Genomic_DNA"/>
</dbReference>
<dbReference type="EC" id="3.1.-.-" evidence="8"/>
<dbReference type="InterPro" id="IPR020549">
    <property type="entry name" value="YbeY_CS"/>
</dbReference>
<sequence>MTISTHIQRACKSEESPDEASIQRWVMAALKTTDTSEVSIRIVGEQESALLNNQYRGKTGPTNVLSFPFDAVAPEPLPILGDLVICAPVVAREAKEQHKSIDAHWAHMIIHGVLHLLGYDHSDEEDAEIMESLETEILLGLDFPAPYRESVSDNQPSGNN</sequence>
<keyword evidence="8" id="KW-0963">Cytoplasm</keyword>
<name>A0A0R2UE19_9GAMM</name>
<dbReference type="InterPro" id="IPR023091">
    <property type="entry name" value="MetalPrtase_cat_dom_sf_prd"/>
</dbReference>
<organism evidence="9 10">
    <name type="scientific">SAR92 bacterium BACL26 MAG-121220-bin70</name>
    <dbReference type="NCBI Taxonomy" id="1655626"/>
    <lineage>
        <taxon>Bacteria</taxon>
        <taxon>Pseudomonadati</taxon>
        <taxon>Pseudomonadota</taxon>
        <taxon>Gammaproteobacteria</taxon>
        <taxon>Cellvibrionales</taxon>
        <taxon>Porticoccaceae</taxon>
        <taxon>SAR92 clade</taxon>
    </lineage>
</organism>
<dbReference type="GO" id="GO:0005737">
    <property type="term" value="C:cytoplasm"/>
    <property type="evidence" value="ECO:0007669"/>
    <property type="project" value="UniProtKB-SubCell"/>
</dbReference>
<evidence type="ECO:0000256" key="4">
    <source>
        <dbReference type="ARBA" id="ARBA00022723"/>
    </source>
</evidence>
<evidence type="ECO:0000256" key="3">
    <source>
        <dbReference type="ARBA" id="ARBA00022722"/>
    </source>
</evidence>
<gene>
    <name evidence="8" type="primary">ybeY</name>
    <name evidence="9" type="ORF">ABS24_06770</name>
</gene>
<dbReference type="GO" id="GO:0008270">
    <property type="term" value="F:zinc ion binding"/>
    <property type="evidence" value="ECO:0007669"/>
    <property type="project" value="UniProtKB-UniRule"/>
</dbReference>
<dbReference type="Proteomes" id="UP000051213">
    <property type="component" value="Unassembled WGS sequence"/>
</dbReference>
<reference evidence="9 10" key="1">
    <citation type="submission" date="2015-10" db="EMBL/GenBank/DDBJ databases">
        <title>Metagenome-Assembled Genomes uncover a global brackish microbiome.</title>
        <authorList>
            <person name="Hugerth L.W."/>
            <person name="Larsson J."/>
            <person name="Alneberg J."/>
            <person name="Lindh M.V."/>
            <person name="Legrand C."/>
            <person name="Pinhassi J."/>
            <person name="Andersson A.F."/>
        </authorList>
    </citation>
    <scope>NUCLEOTIDE SEQUENCE [LARGE SCALE GENOMIC DNA]</scope>
    <source>
        <strain evidence="9">BACL26 MAG-121220-bin70</strain>
    </source>
</reference>
<keyword evidence="4 8" id="KW-0479">Metal-binding</keyword>
<dbReference type="InterPro" id="IPR002036">
    <property type="entry name" value="YbeY"/>
</dbReference>
<dbReference type="HAMAP" id="MF_00009">
    <property type="entry name" value="Endoribonucl_YbeY"/>
    <property type="match status" value="1"/>
</dbReference>
<dbReference type="GO" id="GO:0004222">
    <property type="term" value="F:metalloendopeptidase activity"/>
    <property type="evidence" value="ECO:0007669"/>
    <property type="project" value="InterPro"/>
</dbReference>
<dbReference type="Gene3D" id="3.40.390.30">
    <property type="entry name" value="Metalloproteases ('zincins'), catalytic domain"/>
    <property type="match status" value="1"/>
</dbReference>
<evidence type="ECO:0000256" key="6">
    <source>
        <dbReference type="ARBA" id="ARBA00022801"/>
    </source>
</evidence>
<keyword evidence="2 8" id="KW-0690">Ribosome biogenesis</keyword>
<feature type="binding site" evidence="8">
    <location>
        <position position="111"/>
    </location>
    <ligand>
        <name>Zn(2+)</name>
        <dbReference type="ChEBI" id="CHEBI:29105"/>
        <note>catalytic</note>
    </ligand>
</feature>